<gene>
    <name evidence="1" type="ORF">SLEP1_g51070</name>
</gene>
<sequence length="82" mass="9403">MTIRYHTHKKLDKTPFCPVSPFKFPFHFTLAPGKFLSKDYCFLRLLLGRVGSLAEAPREFNWVGIGSWVRATGSRKIGFLTL</sequence>
<keyword evidence="2" id="KW-1185">Reference proteome</keyword>
<organism evidence="1 2">
    <name type="scientific">Rubroshorea leprosula</name>
    <dbReference type="NCBI Taxonomy" id="152421"/>
    <lineage>
        <taxon>Eukaryota</taxon>
        <taxon>Viridiplantae</taxon>
        <taxon>Streptophyta</taxon>
        <taxon>Embryophyta</taxon>
        <taxon>Tracheophyta</taxon>
        <taxon>Spermatophyta</taxon>
        <taxon>Magnoliopsida</taxon>
        <taxon>eudicotyledons</taxon>
        <taxon>Gunneridae</taxon>
        <taxon>Pentapetalae</taxon>
        <taxon>rosids</taxon>
        <taxon>malvids</taxon>
        <taxon>Malvales</taxon>
        <taxon>Dipterocarpaceae</taxon>
        <taxon>Rubroshorea</taxon>
    </lineage>
</organism>
<evidence type="ECO:0000313" key="1">
    <source>
        <dbReference type="EMBL" id="GKV43818.1"/>
    </source>
</evidence>
<accession>A0AAV5M4G1</accession>
<reference evidence="1 2" key="1">
    <citation type="journal article" date="2021" name="Commun. Biol.">
        <title>The genome of Shorea leprosula (Dipterocarpaceae) highlights the ecological relevance of drought in aseasonal tropical rainforests.</title>
        <authorList>
            <person name="Ng K.K.S."/>
            <person name="Kobayashi M.J."/>
            <person name="Fawcett J.A."/>
            <person name="Hatakeyama M."/>
            <person name="Paape T."/>
            <person name="Ng C.H."/>
            <person name="Ang C.C."/>
            <person name="Tnah L.H."/>
            <person name="Lee C.T."/>
            <person name="Nishiyama T."/>
            <person name="Sese J."/>
            <person name="O'Brien M.J."/>
            <person name="Copetti D."/>
            <person name="Mohd Noor M.I."/>
            <person name="Ong R.C."/>
            <person name="Putra M."/>
            <person name="Sireger I.Z."/>
            <person name="Indrioko S."/>
            <person name="Kosugi Y."/>
            <person name="Izuno A."/>
            <person name="Isagi Y."/>
            <person name="Lee S.L."/>
            <person name="Shimizu K.K."/>
        </authorList>
    </citation>
    <scope>NUCLEOTIDE SEQUENCE [LARGE SCALE GENOMIC DNA]</scope>
    <source>
        <strain evidence="1">214</strain>
    </source>
</reference>
<dbReference type="AlphaFoldDB" id="A0AAV5M4G1"/>
<proteinExistence type="predicted"/>
<name>A0AAV5M4G1_9ROSI</name>
<dbReference type="EMBL" id="BPVZ01000173">
    <property type="protein sequence ID" value="GKV43818.1"/>
    <property type="molecule type" value="Genomic_DNA"/>
</dbReference>
<protein>
    <submittedName>
        <fullName evidence="1">Uncharacterized protein</fullName>
    </submittedName>
</protein>
<evidence type="ECO:0000313" key="2">
    <source>
        <dbReference type="Proteomes" id="UP001054252"/>
    </source>
</evidence>
<comment type="caution">
    <text evidence="1">The sequence shown here is derived from an EMBL/GenBank/DDBJ whole genome shotgun (WGS) entry which is preliminary data.</text>
</comment>
<dbReference type="Proteomes" id="UP001054252">
    <property type="component" value="Unassembled WGS sequence"/>
</dbReference>